<dbReference type="NCBIfam" id="TIGR00254">
    <property type="entry name" value="GGDEF"/>
    <property type="match status" value="1"/>
</dbReference>
<dbReference type="InterPro" id="IPR043128">
    <property type="entry name" value="Rev_trsase/Diguanyl_cyclase"/>
</dbReference>
<dbReference type="Gene3D" id="3.30.70.270">
    <property type="match status" value="1"/>
</dbReference>
<evidence type="ECO:0000256" key="1">
    <source>
        <dbReference type="SAM" id="Phobius"/>
    </source>
</evidence>
<reference evidence="3 4" key="1">
    <citation type="submission" date="2022-06" db="EMBL/GenBank/DDBJ databases">
        <title>Genomic Encyclopedia of Archaeal and Bacterial Type Strains, Phase II (KMG-II): from individual species to whole genera.</title>
        <authorList>
            <person name="Goeker M."/>
        </authorList>
    </citation>
    <scope>NUCLEOTIDE SEQUENCE [LARGE SCALE GENOMIC DNA]</scope>
    <source>
        <strain evidence="3 4">DSM 45037</strain>
    </source>
</reference>
<evidence type="ECO:0000313" key="3">
    <source>
        <dbReference type="EMBL" id="MCP2160716.1"/>
    </source>
</evidence>
<dbReference type="CDD" id="cd01949">
    <property type="entry name" value="GGDEF"/>
    <property type="match status" value="1"/>
</dbReference>
<gene>
    <name evidence="3" type="ORF">LX12_001903</name>
</gene>
<organism evidence="3 4">
    <name type="scientific">Williamsia serinedens</name>
    <dbReference type="NCBI Taxonomy" id="391736"/>
    <lineage>
        <taxon>Bacteria</taxon>
        <taxon>Bacillati</taxon>
        <taxon>Actinomycetota</taxon>
        <taxon>Actinomycetes</taxon>
        <taxon>Mycobacteriales</taxon>
        <taxon>Nocardiaceae</taxon>
        <taxon>Williamsia</taxon>
    </lineage>
</organism>
<sequence>MIRLPVALEQLGWVLGHWWRRGDQFGFLSEYLADRQLIDPARLLVAVTTGLLCLVPIVYVSDGDTAGVWTGIGIASAVLGVCAAAMWVVLPWPSASRSRMWVVACDVATVAGIVAQSESLGGIYGCLVLVVVAGYIAVFHGARMLITHLVLSVVTTVVIAWRTVETGQSGITLATVAVAQVLTALVVVPVATQFLLETLSSEAAASEVDTLTGVLNRRGLDRALERMTAMNDRGVAIIVADLDNFKEINDRWGHRHGDVVLAEIAARLRQAVGTSGVVARTGGDEFVIADSLRWTDPQRLANHVLHTIATVTDPVVTASVGVVHMTGDITGAGRLMTTSLYTELADAAMYEAKRSGGNTVRTRVHHHHGGQSW</sequence>
<dbReference type="EMBL" id="JAMTCG010000003">
    <property type="protein sequence ID" value="MCP2160716.1"/>
    <property type="molecule type" value="Genomic_DNA"/>
</dbReference>
<proteinExistence type="predicted"/>
<accession>A0ABT1H0E5</accession>
<keyword evidence="1" id="KW-0472">Membrane</keyword>
<dbReference type="PANTHER" id="PTHR45138">
    <property type="entry name" value="REGULATORY COMPONENTS OF SENSORY TRANSDUCTION SYSTEM"/>
    <property type="match status" value="1"/>
</dbReference>
<evidence type="ECO:0000259" key="2">
    <source>
        <dbReference type="PROSITE" id="PS50887"/>
    </source>
</evidence>
<dbReference type="InterPro" id="IPR029787">
    <property type="entry name" value="Nucleotide_cyclase"/>
</dbReference>
<feature type="transmembrane region" description="Helical" evidence="1">
    <location>
        <begin position="145"/>
        <end position="164"/>
    </location>
</feature>
<name>A0ABT1H0E5_9NOCA</name>
<feature type="transmembrane region" description="Helical" evidence="1">
    <location>
        <begin position="66"/>
        <end position="88"/>
    </location>
</feature>
<keyword evidence="1" id="KW-1133">Transmembrane helix</keyword>
<dbReference type="PROSITE" id="PS50887">
    <property type="entry name" value="GGDEF"/>
    <property type="match status" value="1"/>
</dbReference>
<dbReference type="RefSeq" id="WP_253654284.1">
    <property type="nucleotide sequence ID" value="NZ_BAAAOE010000003.1"/>
</dbReference>
<dbReference type="SMART" id="SM00267">
    <property type="entry name" value="GGDEF"/>
    <property type="match status" value="1"/>
</dbReference>
<feature type="transmembrane region" description="Helical" evidence="1">
    <location>
        <begin position="41"/>
        <end position="60"/>
    </location>
</feature>
<dbReference type="Proteomes" id="UP001205740">
    <property type="component" value="Unassembled WGS sequence"/>
</dbReference>
<dbReference type="InterPro" id="IPR000160">
    <property type="entry name" value="GGDEF_dom"/>
</dbReference>
<protein>
    <submittedName>
        <fullName evidence="3">Diguanylate cyclase (GGDEF) domain-containing protein</fullName>
    </submittedName>
</protein>
<comment type="caution">
    <text evidence="3">The sequence shown here is derived from an EMBL/GenBank/DDBJ whole genome shotgun (WGS) entry which is preliminary data.</text>
</comment>
<feature type="domain" description="GGDEF" evidence="2">
    <location>
        <begin position="233"/>
        <end position="365"/>
    </location>
</feature>
<dbReference type="InterPro" id="IPR050469">
    <property type="entry name" value="Diguanylate_Cyclase"/>
</dbReference>
<keyword evidence="1" id="KW-0812">Transmembrane</keyword>
<keyword evidence="4" id="KW-1185">Reference proteome</keyword>
<dbReference type="SUPFAM" id="SSF55073">
    <property type="entry name" value="Nucleotide cyclase"/>
    <property type="match status" value="1"/>
</dbReference>
<feature type="transmembrane region" description="Helical" evidence="1">
    <location>
        <begin position="122"/>
        <end position="138"/>
    </location>
</feature>
<feature type="transmembrane region" description="Helical" evidence="1">
    <location>
        <begin position="170"/>
        <end position="191"/>
    </location>
</feature>
<dbReference type="Pfam" id="PF00990">
    <property type="entry name" value="GGDEF"/>
    <property type="match status" value="1"/>
</dbReference>
<evidence type="ECO:0000313" key="4">
    <source>
        <dbReference type="Proteomes" id="UP001205740"/>
    </source>
</evidence>
<dbReference type="PANTHER" id="PTHR45138:SF9">
    <property type="entry name" value="DIGUANYLATE CYCLASE DGCM-RELATED"/>
    <property type="match status" value="1"/>
</dbReference>